<name>A0AA51RED9_9BACT</name>
<dbReference type="Pfam" id="PF13414">
    <property type="entry name" value="TPR_11"/>
    <property type="match status" value="1"/>
</dbReference>
<dbReference type="PANTHER" id="PTHR44858">
    <property type="entry name" value="TETRATRICOPEPTIDE REPEAT PROTEIN 6"/>
    <property type="match status" value="1"/>
</dbReference>
<sequence>MKVFILIFFILARTTYSQDVEELYQTQKEAGTLNNKGYTLLENGQYSKAILQFQEAIELDNSQIIYFYNLADACLKLEDNNCALEAYTNAKQYHPEEADLYMFTGDVYQNQNKLKEAISEYNKAIHFVKDDNPQKYLLFFNRGNSYLKLKKYKEAAQNYTKALKEFPEFYGAYANRGIAYYYLKRKAEACNDWIKASENGFTTAKQYMSNYCD</sequence>
<evidence type="ECO:0000256" key="3">
    <source>
        <dbReference type="PROSITE-ProRule" id="PRU00339"/>
    </source>
</evidence>
<dbReference type="PANTHER" id="PTHR44858:SF1">
    <property type="entry name" value="UDP-N-ACETYLGLUCOSAMINE--PEPTIDE N-ACETYLGLUCOSAMINYLTRANSFERASE SPINDLY-RELATED"/>
    <property type="match status" value="1"/>
</dbReference>
<accession>A0AA51RED9</accession>
<gene>
    <name evidence="4" type="ORF">QYS49_38605</name>
</gene>
<feature type="repeat" description="TPR" evidence="3">
    <location>
        <begin position="30"/>
        <end position="63"/>
    </location>
</feature>
<dbReference type="AlphaFoldDB" id="A0AA51RED9"/>
<proteinExistence type="predicted"/>
<evidence type="ECO:0000256" key="1">
    <source>
        <dbReference type="ARBA" id="ARBA00022737"/>
    </source>
</evidence>
<feature type="repeat" description="TPR" evidence="3">
    <location>
        <begin position="98"/>
        <end position="131"/>
    </location>
</feature>
<keyword evidence="5" id="KW-1185">Reference proteome</keyword>
<dbReference type="InterPro" id="IPR019734">
    <property type="entry name" value="TPR_rpt"/>
</dbReference>
<dbReference type="Pfam" id="PF13181">
    <property type="entry name" value="TPR_8"/>
    <property type="match status" value="1"/>
</dbReference>
<dbReference type="Proteomes" id="UP001230496">
    <property type="component" value="Chromosome"/>
</dbReference>
<evidence type="ECO:0000313" key="5">
    <source>
        <dbReference type="Proteomes" id="UP001230496"/>
    </source>
</evidence>
<dbReference type="RefSeq" id="WP_308348797.1">
    <property type="nucleotide sequence ID" value="NZ_CP129971.1"/>
</dbReference>
<dbReference type="InterPro" id="IPR050498">
    <property type="entry name" value="Ycf3"/>
</dbReference>
<dbReference type="GO" id="GO:0046813">
    <property type="term" value="P:receptor-mediated virion attachment to host cell"/>
    <property type="evidence" value="ECO:0007669"/>
    <property type="project" value="TreeGrafter"/>
</dbReference>
<dbReference type="SMART" id="SM00028">
    <property type="entry name" value="TPR"/>
    <property type="match status" value="5"/>
</dbReference>
<feature type="repeat" description="TPR" evidence="3">
    <location>
        <begin position="136"/>
        <end position="169"/>
    </location>
</feature>
<dbReference type="InterPro" id="IPR011990">
    <property type="entry name" value="TPR-like_helical_dom_sf"/>
</dbReference>
<dbReference type="GO" id="GO:0009279">
    <property type="term" value="C:cell outer membrane"/>
    <property type="evidence" value="ECO:0007669"/>
    <property type="project" value="TreeGrafter"/>
</dbReference>
<dbReference type="PROSITE" id="PS50005">
    <property type="entry name" value="TPR"/>
    <property type="match status" value="3"/>
</dbReference>
<dbReference type="Pfam" id="PF00515">
    <property type="entry name" value="TPR_1"/>
    <property type="match status" value="1"/>
</dbReference>
<organism evidence="4 5">
    <name type="scientific">Marivirga salinarum</name>
    <dbReference type="NCBI Taxonomy" id="3059078"/>
    <lineage>
        <taxon>Bacteria</taxon>
        <taxon>Pseudomonadati</taxon>
        <taxon>Bacteroidota</taxon>
        <taxon>Cytophagia</taxon>
        <taxon>Cytophagales</taxon>
        <taxon>Marivirgaceae</taxon>
        <taxon>Marivirga</taxon>
    </lineage>
</organism>
<protein>
    <submittedName>
        <fullName evidence="4">Tetratricopeptide repeat protein</fullName>
    </submittedName>
</protein>
<evidence type="ECO:0000313" key="4">
    <source>
        <dbReference type="EMBL" id="WMN11505.1"/>
    </source>
</evidence>
<evidence type="ECO:0000256" key="2">
    <source>
        <dbReference type="ARBA" id="ARBA00022803"/>
    </source>
</evidence>
<dbReference type="EMBL" id="CP129971">
    <property type="protein sequence ID" value="WMN11505.1"/>
    <property type="molecule type" value="Genomic_DNA"/>
</dbReference>
<dbReference type="Gene3D" id="1.25.40.10">
    <property type="entry name" value="Tetratricopeptide repeat domain"/>
    <property type="match status" value="2"/>
</dbReference>
<dbReference type="KEGG" id="msaa:QYS49_38605"/>
<dbReference type="SUPFAM" id="SSF48452">
    <property type="entry name" value="TPR-like"/>
    <property type="match status" value="1"/>
</dbReference>
<reference evidence="4 5" key="1">
    <citation type="submission" date="2023-08" db="EMBL/GenBank/DDBJ databases">
        <title>Comparative genomics and taxonomic characterization of three novel marine species of genus Marivirga.</title>
        <authorList>
            <person name="Muhammad N."/>
            <person name="Kim S.-G."/>
        </authorList>
    </citation>
    <scope>NUCLEOTIDE SEQUENCE [LARGE SCALE GENOMIC DNA]</scope>
    <source>
        <strain evidence="4 5">BDSF4-3</strain>
    </source>
</reference>
<keyword evidence="1" id="KW-0677">Repeat</keyword>
<keyword evidence="2 3" id="KW-0802">TPR repeat</keyword>